<accession>A0A1G6MJR9</accession>
<gene>
    <name evidence="11" type="ORF">SAMN05421737_11034</name>
</gene>
<evidence type="ECO:0000256" key="7">
    <source>
        <dbReference type="ARBA" id="ARBA00022989"/>
    </source>
</evidence>
<dbReference type="GO" id="GO:0015297">
    <property type="term" value="F:antiporter activity"/>
    <property type="evidence" value="ECO:0007669"/>
    <property type="project" value="InterPro"/>
</dbReference>
<dbReference type="PIRSF" id="PIRSF006603">
    <property type="entry name" value="DinF"/>
    <property type="match status" value="1"/>
</dbReference>
<dbReference type="AlphaFoldDB" id="A0A1G6MJR9"/>
<feature type="transmembrane region" description="Helical" evidence="10">
    <location>
        <begin position="319"/>
        <end position="339"/>
    </location>
</feature>
<feature type="transmembrane region" description="Helical" evidence="10">
    <location>
        <begin position="96"/>
        <end position="118"/>
    </location>
</feature>
<keyword evidence="8 10" id="KW-0472">Membrane</keyword>
<evidence type="ECO:0000256" key="10">
    <source>
        <dbReference type="SAM" id="Phobius"/>
    </source>
</evidence>
<sequence>MTKAEERNPLDHESVGKIFVRYLVPSLVGMLLIAVNLVVDGIMVGNKLGPVALAGVNIAGPVYTVFVAMSLWLGIGGATLYSQRMGQKKKEEARFIFTHSLTLIVLCTVAVGLTALLLHEPLVYALGANADTAPFASAYMKVFLMFGFVFTLENAFSIFVRNDGNPNLAMAALVTTALSNVAINYVLLYVFEFGVREAALGTIVAATLGLCVLSGHFFTKRSNLKWVKFRVDRALIKKTLTFGFPSFLAEVGISAFTIAHNIMFARLAGTVGVAAFSVVNYVHAVMLLMFLGMGSAVQPIISYFHGAKEEGKKQAMVRIAVRTAFFAGVVCFLIGQFAAKPIVGLFGDFPGEVKELAVVGIRLFFTAYIVMGVNFVMMTYFQSIGQVGMATWITAAREFIFMLAFLLTVPFFLGVHTIWLSIPFAEITVVVALIVYLKRHGLYFGKNGRLI</sequence>
<evidence type="ECO:0000313" key="12">
    <source>
        <dbReference type="Proteomes" id="UP000242662"/>
    </source>
</evidence>
<dbReference type="EMBL" id="FMYM01000010">
    <property type="protein sequence ID" value="SDC55236.1"/>
    <property type="molecule type" value="Genomic_DNA"/>
</dbReference>
<dbReference type="STRING" id="1464122.SAMN05421737_11034"/>
<evidence type="ECO:0000256" key="2">
    <source>
        <dbReference type="ARBA" id="ARBA00008417"/>
    </source>
</evidence>
<keyword evidence="7 10" id="KW-1133">Transmembrane helix</keyword>
<evidence type="ECO:0000256" key="5">
    <source>
        <dbReference type="ARBA" id="ARBA00022475"/>
    </source>
</evidence>
<dbReference type="RefSeq" id="WP_090776333.1">
    <property type="nucleotide sequence ID" value="NZ_FMYM01000010.1"/>
</dbReference>
<keyword evidence="6 10" id="KW-0812">Transmembrane</keyword>
<evidence type="ECO:0000256" key="4">
    <source>
        <dbReference type="ARBA" id="ARBA00022448"/>
    </source>
</evidence>
<dbReference type="GO" id="GO:0046677">
    <property type="term" value="P:response to antibiotic"/>
    <property type="evidence" value="ECO:0007669"/>
    <property type="project" value="UniProtKB-KW"/>
</dbReference>
<dbReference type="InterPro" id="IPR048279">
    <property type="entry name" value="MdtK-like"/>
</dbReference>
<dbReference type="OrthoDB" id="9811110at2"/>
<dbReference type="PANTHER" id="PTHR43823:SF4">
    <property type="entry name" value="SPORULATION PROTEIN YKVU"/>
    <property type="match status" value="1"/>
</dbReference>
<dbReference type="Proteomes" id="UP000242662">
    <property type="component" value="Unassembled WGS sequence"/>
</dbReference>
<feature type="transmembrane region" description="Helical" evidence="10">
    <location>
        <begin position="138"/>
        <end position="156"/>
    </location>
</feature>
<comment type="similarity">
    <text evidence="2">Belongs to the multi antimicrobial extrusion (MATE) (TC 2.A.66.1) family. MepA subfamily.</text>
</comment>
<feature type="transmembrane region" description="Helical" evidence="10">
    <location>
        <begin position="418"/>
        <end position="437"/>
    </location>
</feature>
<comment type="subcellular location">
    <subcellularLocation>
        <location evidence="1">Cell membrane</location>
        <topology evidence="1">Multi-pass membrane protein</topology>
    </subcellularLocation>
</comment>
<evidence type="ECO:0000256" key="1">
    <source>
        <dbReference type="ARBA" id="ARBA00004651"/>
    </source>
</evidence>
<feature type="transmembrane region" description="Helical" evidence="10">
    <location>
        <begin position="51"/>
        <end position="75"/>
    </location>
</feature>
<dbReference type="InterPro" id="IPR051327">
    <property type="entry name" value="MATE_MepA_subfamily"/>
</dbReference>
<dbReference type="GO" id="GO:0005886">
    <property type="term" value="C:plasma membrane"/>
    <property type="evidence" value="ECO:0007669"/>
    <property type="project" value="UniProtKB-SubCell"/>
</dbReference>
<feature type="transmembrane region" description="Helical" evidence="10">
    <location>
        <begin position="284"/>
        <end position="307"/>
    </location>
</feature>
<dbReference type="CDD" id="cd13143">
    <property type="entry name" value="MATE_MepA_like"/>
    <property type="match status" value="1"/>
</dbReference>
<feature type="transmembrane region" description="Helical" evidence="10">
    <location>
        <begin position="199"/>
        <end position="219"/>
    </location>
</feature>
<keyword evidence="4" id="KW-0813">Transport</keyword>
<reference evidence="12" key="1">
    <citation type="submission" date="2016-09" db="EMBL/GenBank/DDBJ databases">
        <authorList>
            <person name="Varghese N."/>
            <person name="Submissions S."/>
        </authorList>
    </citation>
    <scope>NUCLEOTIDE SEQUENCE [LARGE SCALE GENOMIC DNA]</scope>
    <source>
        <strain evidence="12">25nlg</strain>
    </source>
</reference>
<feature type="transmembrane region" description="Helical" evidence="10">
    <location>
        <begin position="359"/>
        <end position="380"/>
    </location>
</feature>
<feature type="transmembrane region" description="Helical" evidence="10">
    <location>
        <begin position="20"/>
        <end position="39"/>
    </location>
</feature>
<feature type="transmembrane region" description="Helical" evidence="10">
    <location>
        <begin position="168"/>
        <end position="187"/>
    </location>
</feature>
<keyword evidence="12" id="KW-1185">Reference proteome</keyword>
<keyword evidence="9" id="KW-0046">Antibiotic resistance</keyword>
<dbReference type="Pfam" id="PF01554">
    <property type="entry name" value="MatE"/>
    <property type="match status" value="2"/>
</dbReference>
<evidence type="ECO:0000256" key="3">
    <source>
        <dbReference type="ARBA" id="ARBA00022106"/>
    </source>
</evidence>
<dbReference type="InterPro" id="IPR002528">
    <property type="entry name" value="MATE_fam"/>
</dbReference>
<evidence type="ECO:0000256" key="6">
    <source>
        <dbReference type="ARBA" id="ARBA00022692"/>
    </source>
</evidence>
<evidence type="ECO:0000256" key="8">
    <source>
        <dbReference type="ARBA" id="ARBA00023136"/>
    </source>
</evidence>
<evidence type="ECO:0000313" key="11">
    <source>
        <dbReference type="EMBL" id="SDC55236.1"/>
    </source>
</evidence>
<protein>
    <recommendedName>
        <fullName evidence="3">Multidrug export protein MepA</fullName>
    </recommendedName>
</protein>
<organism evidence="11 12">
    <name type="scientific">Shouchella lonarensis</name>
    <dbReference type="NCBI Taxonomy" id="1464122"/>
    <lineage>
        <taxon>Bacteria</taxon>
        <taxon>Bacillati</taxon>
        <taxon>Bacillota</taxon>
        <taxon>Bacilli</taxon>
        <taxon>Bacillales</taxon>
        <taxon>Bacillaceae</taxon>
        <taxon>Shouchella</taxon>
    </lineage>
</organism>
<feature type="transmembrane region" description="Helical" evidence="10">
    <location>
        <begin position="392"/>
        <end position="412"/>
    </location>
</feature>
<keyword evidence="5" id="KW-1003">Cell membrane</keyword>
<dbReference type="InterPro" id="IPR045070">
    <property type="entry name" value="MATE_MepA-like"/>
</dbReference>
<dbReference type="GO" id="GO:0042910">
    <property type="term" value="F:xenobiotic transmembrane transporter activity"/>
    <property type="evidence" value="ECO:0007669"/>
    <property type="project" value="InterPro"/>
</dbReference>
<evidence type="ECO:0000256" key="9">
    <source>
        <dbReference type="ARBA" id="ARBA00023251"/>
    </source>
</evidence>
<name>A0A1G6MJR9_9BACI</name>
<dbReference type="PANTHER" id="PTHR43823">
    <property type="entry name" value="SPORULATION PROTEIN YKVU"/>
    <property type="match status" value="1"/>
</dbReference>
<feature type="transmembrane region" description="Helical" evidence="10">
    <location>
        <begin position="240"/>
        <end position="264"/>
    </location>
</feature>
<proteinExistence type="inferred from homology"/>